<reference evidence="1" key="1">
    <citation type="submission" date="2006-10" db="EMBL/GenBank/DDBJ databases">
        <authorList>
            <person name="Amadeo P."/>
            <person name="Zhao Q."/>
            <person name="Wortman J."/>
            <person name="Fraser-Liggett C."/>
            <person name="Carlton J."/>
        </authorList>
    </citation>
    <scope>NUCLEOTIDE SEQUENCE</scope>
    <source>
        <strain evidence="1">G3</strain>
    </source>
</reference>
<protein>
    <submittedName>
        <fullName evidence="1">Uncharacterized protein</fullName>
    </submittedName>
</protein>
<sequence length="243" mass="29801">MINYIQSSFKDNQDMLKLYEYVEDNVYEHQNSSTNYISTSILPFPMDIIDVQKWNELYDYCNETYAALFKFCMDKGYTPYYRIYRNDDSTFYYPNTNYYFKKPVVNNGLIDYRRYSENDKIFADYILFERDLENISTFPIDDETKEGYGYINFTNYYKWAKIAIDREYDEQKYIDYFTLDDFPLNRLRKLLMLLLNDLPELYRRQIDGKENIKRWIEYNQILRKYCTILIKKCEESQRVSLSL</sequence>
<accession>A2FCI4</accession>
<name>A2FCI4_TRIV3</name>
<keyword evidence="2" id="KW-1185">Reference proteome</keyword>
<dbReference type="VEuPathDB" id="TrichDB:TVAG_374710"/>
<evidence type="ECO:0000313" key="2">
    <source>
        <dbReference type="Proteomes" id="UP000001542"/>
    </source>
</evidence>
<gene>
    <name evidence="1" type="ORF">TVAG_374710</name>
</gene>
<organism evidence="1 2">
    <name type="scientific">Trichomonas vaginalis (strain ATCC PRA-98 / G3)</name>
    <dbReference type="NCBI Taxonomy" id="412133"/>
    <lineage>
        <taxon>Eukaryota</taxon>
        <taxon>Metamonada</taxon>
        <taxon>Parabasalia</taxon>
        <taxon>Trichomonadida</taxon>
        <taxon>Trichomonadidae</taxon>
        <taxon>Trichomonas</taxon>
    </lineage>
</organism>
<dbReference type="InParanoid" id="A2FCI4"/>
<reference evidence="1" key="2">
    <citation type="journal article" date="2007" name="Science">
        <title>Draft genome sequence of the sexually transmitted pathogen Trichomonas vaginalis.</title>
        <authorList>
            <person name="Carlton J.M."/>
            <person name="Hirt R.P."/>
            <person name="Silva J.C."/>
            <person name="Delcher A.L."/>
            <person name="Schatz M."/>
            <person name="Zhao Q."/>
            <person name="Wortman J.R."/>
            <person name="Bidwell S.L."/>
            <person name="Alsmark U.C.M."/>
            <person name="Besteiro S."/>
            <person name="Sicheritz-Ponten T."/>
            <person name="Noel C.J."/>
            <person name="Dacks J.B."/>
            <person name="Foster P.G."/>
            <person name="Simillion C."/>
            <person name="Van de Peer Y."/>
            <person name="Miranda-Saavedra D."/>
            <person name="Barton G.J."/>
            <person name="Westrop G.D."/>
            <person name="Mueller S."/>
            <person name="Dessi D."/>
            <person name="Fiori P.L."/>
            <person name="Ren Q."/>
            <person name="Paulsen I."/>
            <person name="Zhang H."/>
            <person name="Bastida-Corcuera F.D."/>
            <person name="Simoes-Barbosa A."/>
            <person name="Brown M.T."/>
            <person name="Hayes R.D."/>
            <person name="Mukherjee M."/>
            <person name="Okumura C.Y."/>
            <person name="Schneider R."/>
            <person name="Smith A.J."/>
            <person name="Vanacova S."/>
            <person name="Villalvazo M."/>
            <person name="Haas B.J."/>
            <person name="Pertea M."/>
            <person name="Feldblyum T.V."/>
            <person name="Utterback T.R."/>
            <person name="Shu C.L."/>
            <person name="Osoegawa K."/>
            <person name="de Jong P.J."/>
            <person name="Hrdy I."/>
            <person name="Horvathova L."/>
            <person name="Zubacova Z."/>
            <person name="Dolezal P."/>
            <person name="Malik S.B."/>
            <person name="Logsdon J.M. Jr."/>
            <person name="Henze K."/>
            <person name="Gupta A."/>
            <person name="Wang C.C."/>
            <person name="Dunne R.L."/>
            <person name="Upcroft J.A."/>
            <person name="Upcroft P."/>
            <person name="White O."/>
            <person name="Salzberg S.L."/>
            <person name="Tang P."/>
            <person name="Chiu C.-H."/>
            <person name="Lee Y.-S."/>
            <person name="Embley T.M."/>
            <person name="Coombs G.H."/>
            <person name="Mottram J.C."/>
            <person name="Tachezy J."/>
            <person name="Fraser-Liggett C.M."/>
            <person name="Johnson P.J."/>
        </authorList>
    </citation>
    <scope>NUCLEOTIDE SEQUENCE [LARGE SCALE GENOMIC DNA]</scope>
    <source>
        <strain evidence="1">G3</strain>
    </source>
</reference>
<dbReference type="AlphaFoldDB" id="A2FCI4"/>
<dbReference type="RefSeq" id="XP_001310320.1">
    <property type="nucleotide sequence ID" value="XM_001310319.1"/>
</dbReference>
<evidence type="ECO:0000313" key="1">
    <source>
        <dbReference type="EMBL" id="EAX97390.1"/>
    </source>
</evidence>
<dbReference type="KEGG" id="tva:4755174"/>
<dbReference type="Proteomes" id="UP000001542">
    <property type="component" value="Unassembled WGS sequence"/>
</dbReference>
<dbReference type="EMBL" id="DS113717">
    <property type="protein sequence ID" value="EAX97390.1"/>
    <property type="molecule type" value="Genomic_DNA"/>
</dbReference>
<dbReference type="SMR" id="A2FCI4"/>
<proteinExistence type="predicted"/>
<dbReference type="VEuPathDB" id="TrichDB:TVAGG3_0151470"/>